<reference evidence="4" key="2">
    <citation type="journal article" date="2020" name="Microorganisms">
        <title>Osmotic Adaptation and Compatible Solute Biosynthesis of Phototrophic Bacteria as Revealed from Genome Analyses.</title>
        <authorList>
            <person name="Imhoff J.F."/>
            <person name="Rahn T."/>
            <person name="Kunzel S."/>
            <person name="Keller A."/>
            <person name="Neulinger S.C."/>
        </authorList>
    </citation>
    <scope>NUCLEOTIDE SEQUENCE</scope>
    <source>
        <strain evidence="4">DSM 4395</strain>
    </source>
</reference>
<dbReference type="Pfam" id="PF02597">
    <property type="entry name" value="ThiS"/>
    <property type="match status" value="1"/>
</dbReference>
<name>A0AAJ0XE97_HALSE</name>
<dbReference type="AlphaFoldDB" id="A0AAJ0XE97"/>
<evidence type="ECO:0000256" key="2">
    <source>
        <dbReference type="ARBA" id="ARBA00024200"/>
    </source>
</evidence>
<evidence type="ECO:0000256" key="1">
    <source>
        <dbReference type="ARBA" id="ARBA00022741"/>
    </source>
</evidence>
<protein>
    <recommendedName>
        <fullName evidence="3">Molybdopterin synthase sulfur carrier subunit</fullName>
    </recommendedName>
</protein>
<dbReference type="Gene3D" id="3.10.20.30">
    <property type="match status" value="1"/>
</dbReference>
<dbReference type="GO" id="GO:0006777">
    <property type="term" value="P:Mo-molybdopterin cofactor biosynthetic process"/>
    <property type="evidence" value="ECO:0007669"/>
    <property type="project" value="InterPro"/>
</dbReference>
<dbReference type="InterPro" id="IPR012675">
    <property type="entry name" value="Beta-grasp_dom_sf"/>
</dbReference>
<dbReference type="InterPro" id="IPR003749">
    <property type="entry name" value="ThiS/MoaD-like"/>
</dbReference>
<dbReference type="CDD" id="cd00754">
    <property type="entry name" value="Ubl_MoaD"/>
    <property type="match status" value="1"/>
</dbReference>
<evidence type="ECO:0000313" key="5">
    <source>
        <dbReference type="Proteomes" id="UP001296967"/>
    </source>
</evidence>
<comment type="caution">
    <text evidence="4">The sequence shown here is derived from an EMBL/GenBank/DDBJ whole genome shotgun (WGS) entry which is preliminary data.</text>
</comment>
<sequence>MIELRYFARLREQVGLDAEAIEPTAGATIAELRAFLRARGEPWAHALAPEQRILVALNQEMARPETLVADGDEVAFFPPVTGG</sequence>
<dbReference type="InterPro" id="IPR044672">
    <property type="entry name" value="MOCS2A"/>
</dbReference>
<evidence type="ECO:0000256" key="3">
    <source>
        <dbReference type="ARBA" id="ARBA00024247"/>
    </source>
</evidence>
<dbReference type="GO" id="GO:1990133">
    <property type="term" value="C:molybdopterin adenylyltransferase complex"/>
    <property type="evidence" value="ECO:0007669"/>
    <property type="project" value="TreeGrafter"/>
</dbReference>
<keyword evidence="1" id="KW-0547">Nucleotide-binding</keyword>
<keyword evidence="5" id="KW-1185">Reference proteome</keyword>
<dbReference type="RefSeq" id="WP_201243320.1">
    <property type="nucleotide sequence ID" value="NZ_NHSF01000008.1"/>
</dbReference>
<dbReference type="PANTHER" id="PTHR33359:SF1">
    <property type="entry name" value="MOLYBDOPTERIN SYNTHASE SULFUR CARRIER SUBUNIT"/>
    <property type="match status" value="1"/>
</dbReference>
<proteinExistence type="inferred from homology"/>
<reference evidence="4" key="1">
    <citation type="submission" date="2017-05" db="EMBL/GenBank/DDBJ databases">
        <authorList>
            <person name="Imhoff J.F."/>
            <person name="Rahn T."/>
            <person name="Kuenzel S."/>
            <person name="Neulinger S.C."/>
        </authorList>
    </citation>
    <scope>NUCLEOTIDE SEQUENCE</scope>
    <source>
        <strain evidence="4">DSM 4395</strain>
    </source>
</reference>
<dbReference type="InterPro" id="IPR016155">
    <property type="entry name" value="Mopterin_synth/thiamin_S_b"/>
</dbReference>
<dbReference type="PANTHER" id="PTHR33359">
    <property type="entry name" value="MOLYBDOPTERIN SYNTHASE SULFUR CARRIER SUBUNIT"/>
    <property type="match status" value="1"/>
</dbReference>
<dbReference type="NCBIfam" id="TIGR01682">
    <property type="entry name" value="moaD"/>
    <property type="match status" value="1"/>
</dbReference>
<accession>A0AAJ0XE97</accession>
<dbReference type="Proteomes" id="UP001296967">
    <property type="component" value="Unassembled WGS sequence"/>
</dbReference>
<dbReference type="SUPFAM" id="SSF54285">
    <property type="entry name" value="MoaD/ThiS"/>
    <property type="match status" value="1"/>
</dbReference>
<comment type="similarity">
    <text evidence="2">Belongs to the MoaD family.</text>
</comment>
<gene>
    <name evidence="4" type="ORF">CCR82_00910</name>
</gene>
<dbReference type="EMBL" id="NHSF01000008">
    <property type="protein sequence ID" value="MBK5929131.1"/>
    <property type="molecule type" value="Genomic_DNA"/>
</dbReference>
<evidence type="ECO:0000313" key="4">
    <source>
        <dbReference type="EMBL" id="MBK5929131.1"/>
    </source>
</evidence>
<organism evidence="4 5">
    <name type="scientific">Halochromatium salexigens</name>
    <name type="common">Chromatium salexigens</name>
    <dbReference type="NCBI Taxonomy" id="49447"/>
    <lineage>
        <taxon>Bacteria</taxon>
        <taxon>Pseudomonadati</taxon>
        <taxon>Pseudomonadota</taxon>
        <taxon>Gammaproteobacteria</taxon>
        <taxon>Chromatiales</taxon>
        <taxon>Chromatiaceae</taxon>
        <taxon>Halochromatium</taxon>
    </lineage>
</organism>
<dbReference type="GO" id="GO:0000166">
    <property type="term" value="F:nucleotide binding"/>
    <property type="evidence" value="ECO:0007669"/>
    <property type="project" value="UniProtKB-KW"/>
</dbReference>